<accession>A0A0A9H4A8</accession>
<reference evidence="1" key="1">
    <citation type="submission" date="2014-09" db="EMBL/GenBank/DDBJ databases">
        <authorList>
            <person name="Magalhaes I.L.F."/>
            <person name="Oliveira U."/>
            <person name="Santos F.R."/>
            <person name="Vidigal T.H.D.A."/>
            <person name="Brescovit A.D."/>
            <person name="Santos A.J."/>
        </authorList>
    </citation>
    <scope>NUCLEOTIDE SEQUENCE</scope>
    <source>
        <tissue evidence="1">Shoot tissue taken approximately 20 cm above the soil surface</tissue>
    </source>
</reference>
<sequence>MSSNDHISKHTIRADGIASLKKLSASRKASVENPVHVSLHSLDTLTYTASIPTFTQ</sequence>
<dbReference type="EMBL" id="GBRH01168210">
    <property type="protein sequence ID" value="JAE29686.1"/>
    <property type="molecule type" value="Transcribed_RNA"/>
</dbReference>
<dbReference type="AlphaFoldDB" id="A0A0A9H4A8"/>
<reference evidence="1" key="2">
    <citation type="journal article" date="2015" name="Data Brief">
        <title>Shoot transcriptome of the giant reed, Arundo donax.</title>
        <authorList>
            <person name="Barrero R.A."/>
            <person name="Guerrero F.D."/>
            <person name="Moolhuijzen P."/>
            <person name="Goolsby J.A."/>
            <person name="Tidwell J."/>
            <person name="Bellgard S.E."/>
            <person name="Bellgard M.I."/>
        </authorList>
    </citation>
    <scope>NUCLEOTIDE SEQUENCE</scope>
    <source>
        <tissue evidence="1">Shoot tissue taken approximately 20 cm above the soil surface</tissue>
    </source>
</reference>
<evidence type="ECO:0000313" key="1">
    <source>
        <dbReference type="EMBL" id="JAE29686.1"/>
    </source>
</evidence>
<protein>
    <submittedName>
        <fullName evidence="1">Uncharacterized protein</fullName>
    </submittedName>
</protein>
<name>A0A0A9H4A8_ARUDO</name>
<organism evidence="1">
    <name type="scientific">Arundo donax</name>
    <name type="common">Giant reed</name>
    <name type="synonym">Donax arundinaceus</name>
    <dbReference type="NCBI Taxonomy" id="35708"/>
    <lineage>
        <taxon>Eukaryota</taxon>
        <taxon>Viridiplantae</taxon>
        <taxon>Streptophyta</taxon>
        <taxon>Embryophyta</taxon>
        <taxon>Tracheophyta</taxon>
        <taxon>Spermatophyta</taxon>
        <taxon>Magnoliopsida</taxon>
        <taxon>Liliopsida</taxon>
        <taxon>Poales</taxon>
        <taxon>Poaceae</taxon>
        <taxon>PACMAD clade</taxon>
        <taxon>Arundinoideae</taxon>
        <taxon>Arundineae</taxon>
        <taxon>Arundo</taxon>
    </lineage>
</organism>
<proteinExistence type="predicted"/>